<sequence>MADNLASITSSDGSLTIPKVSNIAKDPEQPTIVKSGKGEYRLKMSTNTWNSPKICIGGNQPERGSVWENAQGTFNVYDGRTNGRTQHQ</sequence>
<organism evidence="2">
    <name type="scientific">Magallana gigas</name>
    <name type="common">Pacific oyster</name>
    <name type="synonym">Crassostrea gigas</name>
    <dbReference type="NCBI Taxonomy" id="29159"/>
    <lineage>
        <taxon>Eukaryota</taxon>
        <taxon>Metazoa</taxon>
        <taxon>Spiralia</taxon>
        <taxon>Lophotrochozoa</taxon>
        <taxon>Mollusca</taxon>
        <taxon>Bivalvia</taxon>
        <taxon>Autobranchia</taxon>
        <taxon>Pteriomorphia</taxon>
        <taxon>Ostreida</taxon>
        <taxon>Ostreoidea</taxon>
        <taxon>Ostreidae</taxon>
        <taxon>Magallana</taxon>
    </lineage>
</organism>
<evidence type="ECO:0000313" key="2">
    <source>
        <dbReference type="EMBL" id="EKC17212.1"/>
    </source>
</evidence>
<gene>
    <name evidence="2" type="ORF">CGI_10001669</name>
</gene>
<evidence type="ECO:0000256" key="1">
    <source>
        <dbReference type="SAM" id="MobiDB-lite"/>
    </source>
</evidence>
<name>K1P0I1_MAGGI</name>
<dbReference type="AlphaFoldDB" id="K1P0I1"/>
<proteinExistence type="predicted"/>
<dbReference type="HOGENOM" id="CLU_2471232_0_0_1"/>
<accession>K1P0I1</accession>
<feature type="region of interest" description="Disordered" evidence="1">
    <location>
        <begin position="1"/>
        <end position="22"/>
    </location>
</feature>
<dbReference type="InParanoid" id="K1P0I1"/>
<dbReference type="EMBL" id="JH823196">
    <property type="protein sequence ID" value="EKC17212.1"/>
    <property type="molecule type" value="Genomic_DNA"/>
</dbReference>
<reference evidence="2" key="1">
    <citation type="journal article" date="2012" name="Nature">
        <title>The oyster genome reveals stress adaptation and complexity of shell formation.</title>
        <authorList>
            <person name="Zhang G."/>
            <person name="Fang X."/>
            <person name="Guo X."/>
            <person name="Li L."/>
            <person name="Luo R."/>
            <person name="Xu F."/>
            <person name="Yang P."/>
            <person name="Zhang L."/>
            <person name="Wang X."/>
            <person name="Qi H."/>
            <person name="Xiong Z."/>
            <person name="Que H."/>
            <person name="Xie Y."/>
            <person name="Holland P.W."/>
            <person name="Paps J."/>
            <person name="Zhu Y."/>
            <person name="Wu F."/>
            <person name="Chen Y."/>
            <person name="Wang J."/>
            <person name="Peng C."/>
            <person name="Meng J."/>
            <person name="Yang L."/>
            <person name="Liu J."/>
            <person name="Wen B."/>
            <person name="Zhang N."/>
            <person name="Huang Z."/>
            <person name="Zhu Q."/>
            <person name="Feng Y."/>
            <person name="Mount A."/>
            <person name="Hedgecock D."/>
            <person name="Xu Z."/>
            <person name="Liu Y."/>
            <person name="Domazet-Loso T."/>
            <person name="Du Y."/>
            <person name="Sun X."/>
            <person name="Zhang S."/>
            <person name="Liu B."/>
            <person name="Cheng P."/>
            <person name="Jiang X."/>
            <person name="Li J."/>
            <person name="Fan D."/>
            <person name="Wang W."/>
            <person name="Fu W."/>
            <person name="Wang T."/>
            <person name="Wang B."/>
            <person name="Zhang J."/>
            <person name="Peng Z."/>
            <person name="Li Y."/>
            <person name="Li N."/>
            <person name="Wang J."/>
            <person name="Chen M."/>
            <person name="He Y."/>
            <person name="Tan F."/>
            <person name="Song X."/>
            <person name="Zheng Q."/>
            <person name="Huang R."/>
            <person name="Yang H."/>
            <person name="Du X."/>
            <person name="Chen L."/>
            <person name="Yang M."/>
            <person name="Gaffney P.M."/>
            <person name="Wang S."/>
            <person name="Luo L."/>
            <person name="She Z."/>
            <person name="Ming Y."/>
            <person name="Huang W."/>
            <person name="Zhang S."/>
            <person name="Huang B."/>
            <person name="Zhang Y."/>
            <person name="Qu T."/>
            <person name="Ni P."/>
            <person name="Miao G."/>
            <person name="Wang J."/>
            <person name="Wang Q."/>
            <person name="Steinberg C.E."/>
            <person name="Wang H."/>
            <person name="Li N."/>
            <person name="Qian L."/>
            <person name="Zhang G."/>
            <person name="Li Y."/>
            <person name="Yang H."/>
            <person name="Liu X."/>
            <person name="Wang J."/>
            <person name="Yin Y."/>
            <person name="Wang J."/>
        </authorList>
    </citation>
    <scope>NUCLEOTIDE SEQUENCE [LARGE SCALE GENOMIC DNA]</scope>
    <source>
        <strain evidence="2">05x7-T-G4-1.051#20</strain>
    </source>
</reference>
<protein>
    <submittedName>
        <fullName evidence="2">Uncharacterized protein</fullName>
    </submittedName>
</protein>
<feature type="compositionally biased region" description="Polar residues" evidence="1">
    <location>
        <begin position="1"/>
        <end position="14"/>
    </location>
</feature>